<evidence type="ECO:0000256" key="1">
    <source>
        <dbReference type="ARBA" id="ARBA00022729"/>
    </source>
</evidence>
<dbReference type="InterPro" id="IPR029052">
    <property type="entry name" value="Metallo-depent_PP-like"/>
</dbReference>
<dbReference type="PANTHER" id="PTHR11575:SF24">
    <property type="entry name" value="5'-NUCLEOTIDASE"/>
    <property type="match status" value="1"/>
</dbReference>
<dbReference type="GO" id="GO:0008236">
    <property type="term" value="F:serine-type peptidase activity"/>
    <property type="evidence" value="ECO:0007669"/>
    <property type="project" value="InterPro"/>
</dbReference>
<dbReference type="InterPro" id="IPR008334">
    <property type="entry name" value="5'-Nucleotdase_C"/>
</dbReference>
<sequence>MKRTSKFLSLLLTLAMVCSLFVPAMAEEDTVTPYEIPDVDGKVVILHTNDTHGADMAVEGESIGMAGVAQLKKDFEAAGAQVLLLSAGDSIMGKPLVSADEGKSAIEFMNAAGYDAMTVGNHELDFGIDNLKSLAEDAEFDILCADMTDETTNSTVFPANKIYDLDGVKVGVFGLATPETRTKADASKMPNIVFPEREELYACAQAQVDELEAAGADLIVCLGHLGVADESIGNRSIDVCQNVDGIDLFIDGHSHSTTGDITAATGTDSNVVNGTKIVSTGTALANVGVVVYDKTANTLEDSLVSAASYTKTDADVAKLVSDRNAAVEEEYGIKIAETEVDLNGSRSGGAATATNTKAEVTFPDGVGVRTAETNLGDFAADAILWQARKTLGEENVDAALTNGGGIRETIGKGDISKLDLLAVFPFGNTVATIDVTGAQLLEALEAATCTTPDAIGAFPQVSGIEFTINADVAYENGAQYPNSTYYAPANPGSRVTITSVNGQPFDAEATYTIATNDFTAKGGDTYGVFAAAGGWKDVGVALEDALINYTTEELGGKITAEQYGEPAGRISIINLPDDVISGTWYYEAVFYVLSNGIMNGTGKGFEPNGTVTRGTVFQTLYNMAGKPAVTEAASFTDVAGKWYADAAAWAEDEGLTSGTGTGLFNGDAAITRQELAKVFADYTASKNIVPTEDVDLSTYADAGVIPGWASESMETAVSLGILKGSNNRLNPAGTAVRSELAQILLNISALTPAYTEETVSIEVAAQDGVPAHTMTAIVTVPTSATKDAKVPGVVMLHGTGSNMHEVNGAYDMAAAEMAAQGLATIRFNFQGIDEGTEELYVNYSYTSANIDAKAAADYLAGLEVVDGDKLGVMGWSQGGTNAFLAAAAYPETFKSVVTWAGALDLTTMFEDFDAAYAEAEENGSFTMEFDWRTALPTGFQWFKDVKETDVLEETKTIEAPILTINGAADTVVDPASGKTVVDAAQNEASENLIIENCDHTFNMFTGDYTAVNQAIAATADYFNATLSGTAAADKAA</sequence>
<dbReference type="AlphaFoldDB" id="A0A921MLN1"/>
<dbReference type="Pfam" id="PF02872">
    <property type="entry name" value="5_nucleotid_C"/>
    <property type="match status" value="1"/>
</dbReference>
<dbReference type="Proteomes" id="UP000760668">
    <property type="component" value="Unassembled WGS sequence"/>
</dbReference>
<dbReference type="Pfam" id="PF00326">
    <property type="entry name" value="Peptidase_S9"/>
    <property type="match status" value="1"/>
</dbReference>
<dbReference type="EMBL" id="DYUC01000052">
    <property type="protein sequence ID" value="HJG86487.1"/>
    <property type="molecule type" value="Genomic_DNA"/>
</dbReference>
<organism evidence="5 6">
    <name type="scientific">Pseudoflavonifractor capillosus</name>
    <dbReference type="NCBI Taxonomy" id="106588"/>
    <lineage>
        <taxon>Bacteria</taxon>
        <taxon>Bacillati</taxon>
        <taxon>Bacillota</taxon>
        <taxon>Clostridia</taxon>
        <taxon>Eubacteriales</taxon>
        <taxon>Oscillospiraceae</taxon>
        <taxon>Pseudoflavonifractor</taxon>
    </lineage>
</organism>
<dbReference type="SUPFAM" id="SSF56300">
    <property type="entry name" value="Metallo-dependent phosphatases"/>
    <property type="match status" value="1"/>
</dbReference>
<dbReference type="InterPro" id="IPR036907">
    <property type="entry name" value="5'-Nucleotdase_C_sf"/>
</dbReference>
<feature type="domain" description="SLH" evidence="4">
    <location>
        <begin position="635"/>
        <end position="693"/>
    </location>
</feature>
<dbReference type="Gene3D" id="3.60.21.10">
    <property type="match status" value="1"/>
</dbReference>
<evidence type="ECO:0000313" key="5">
    <source>
        <dbReference type="EMBL" id="HJG86487.1"/>
    </source>
</evidence>
<dbReference type="Pfam" id="PF00149">
    <property type="entry name" value="Metallophos"/>
    <property type="match status" value="1"/>
</dbReference>
<gene>
    <name evidence="5" type="ORF">K8V01_05640</name>
</gene>
<keyword evidence="2" id="KW-0677">Repeat</keyword>
<dbReference type="InterPro" id="IPR004843">
    <property type="entry name" value="Calcineurin-like_PHP"/>
</dbReference>
<feature type="signal peptide" evidence="3">
    <location>
        <begin position="1"/>
        <end position="26"/>
    </location>
</feature>
<dbReference type="InterPro" id="IPR029058">
    <property type="entry name" value="AB_hydrolase_fold"/>
</dbReference>
<feature type="chain" id="PRO_5036926725" evidence="3">
    <location>
        <begin position="27"/>
        <end position="1036"/>
    </location>
</feature>
<reference evidence="5" key="1">
    <citation type="journal article" date="2021" name="PeerJ">
        <title>Extensive microbial diversity within the chicken gut microbiome revealed by metagenomics and culture.</title>
        <authorList>
            <person name="Gilroy R."/>
            <person name="Ravi A."/>
            <person name="Getino M."/>
            <person name="Pursley I."/>
            <person name="Horton D.L."/>
            <person name="Alikhan N.F."/>
            <person name="Baker D."/>
            <person name="Gharbi K."/>
            <person name="Hall N."/>
            <person name="Watson M."/>
            <person name="Adriaenssens E.M."/>
            <person name="Foster-Nyarko E."/>
            <person name="Jarju S."/>
            <person name="Secka A."/>
            <person name="Antonio M."/>
            <person name="Oren A."/>
            <person name="Chaudhuri R.R."/>
            <person name="La Ragione R."/>
            <person name="Hildebrand F."/>
            <person name="Pallen M.J."/>
        </authorList>
    </citation>
    <scope>NUCLEOTIDE SEQUENCE</scope>
    <source>
        <strain evidence="5">CHK179-5677</strain>
    </source>
</reference>
<dbReference type="PRINTS" id="PR01607">
    <property type="entry name" value="APYRASEFAMLY"/>
</dbReference>
<dbReference type="RefSeq" id="WP_304247800.1">
    <property type="nucleotide sequence ID" value="NZ_DYUC01000052.1"/>
</dbReference>
<accession>A0A921MLN1</accession>
<dbReference type="InterPro" id="IPR001119">
    <property type="entry name" value="SLH_dom"/>
</dbReference>
<dbReference type="PANTHER" id="PTHR11575">
    <property type="entry name" value="5'-NUCLEOTIDASE-RELATED"/>
    <property type="match status" value="1"/>
</dbReference>
<protein>
    <submittedName>
        <fullName evidence="5">5'-nucleotidase C-terminal domain-containing protein</fullName>
    </submittedName>
</protein>
<dbReference type="SUPFAM" id="SSF55816">
    <property type="entry name" value="5'-nucleotidase (syn. UDP-sugar hydrolase), C-terminal domain"/>
    <property type="match status" value="1"/>
</dbReference>
<comment type="caution">
    <text evidence="5">The sequence shown here is derived from an EMBL/GenBank/DDBJ whole genome shotgun (WGS) entry which is preliminary data.</text>
</comment>
<dbReference type="Gene3D" id="3.40.50.1820">
    <property type="entry name" value="alpha/beta hydrolase"/>
    <property type="match status" value="1"/>
</dbReference>
<feature type="domain" description="SLH" evidence="4">
    <location>
        <begin position="572"/>
        <end position="634"/>
    </location>
</feature>
<keyword evidence="1 3" id="KW-0732">Signal</keyword>
<dbReference type="GO" id="GO:0009166">
    <property type="term" value="P:nucleotide catabolic process"/>
    <property type="evidence" value="ECO:0007669"/>
    <property type="project" value="InterPro"/>
</dbReference>
<dbReference type="GO" id="GO:0006508">
    <property type="term" value="P:proteolysis"/>
    <property type="evidence" value="ECO:0007669"/>
    <property type="project" value="InterPro"/>
</dbReference>
<evidence type="ECO:0000259" key="4">
    <source>
        <dbReference type="PROSITE" id="PS51272"/>
    </source>
</evidence>
<dbReference type="Pfam" id="PF00395">
    <property type="entry name" value="SLH"/>
    <property type="match status" value="2"/>
</dbReference>
<evidence type="ECO:0000256" key="2">
    <source>
        <dbReference type="ARBA" id="ARBA00022737"/>
    </source>
</evidence>
<dbReference type="PROSITE" id="PS51272">
    <property type="entry name" value="SLH"/>
    <property type="match status" value="3"/>
</dbReference>
<evidence type="ECO:0000256" key="3">
    <source>
        <dbReference type="SAM" id="SignalP"/>
    </source>
</evidence>
<dbReference type="InterPro" id="IPR001375">
    <property type="entry name" value="Peptidase_S9_cat"/>
</dbReference>
<evidence type="ECO:0000313" key="6">
    <source>
        <dbReference type="Proteomes" id="UP000760668"/>
    </source>
</evidence>
<dbReference type="SUPFAM" id="SSF53474">
    <property type="entry name" value="alpha/beta-Hydrolases"/>
    <property type="match status" value="1"/>
</dbReference>
<dbReference type="CDD" id="cd00845">
    <property type="entry name" value="MPP_UshA_N_like"/>
    <property type="match status" value="1"/>
</dbReference>
<reference evidence="5" key="2">
    <citation type="submission" date="2021-09" db="EMBL/GenBank/DDBJ databases">
        <authorList>
            <person name="Gilroy R."/>
        </authorList>
    </citation>
    <scope>NUCLEOTIDE SEQUENCE</scope>
    <source>
        <strain evidence="5">CHK179-5677</strain>
    </source>
</reference>
<name>A0A921MLN1_9FIRM</name>
<proteinExistence type="predicted"/>
<dbReference type="InterPro" id="IPR006179">
    <property type="entry name" value="5_nucleotidase/apyrase"/>
</dbReference>
<feature type="domain" description="SLH" evidence="4">
    <location>
        <begin position="696"/>
        <end position="758"/>
    </location>
</feature>
<dbReference type="Gene3D" id="3.90.780.10">
    <property type="entry name" value="5'-Nucleotidase, C-terminal domain"/>
    <property type="match status" value="1"/>
</dbReference>